<dbReference type="OrthoDB" id="7205329at2"/>
<evidence type="ECO:0000256" key="1">
    <source>
        <dbReference type="SAM" id="MobiDB-lite"/>
    </source>
</evidence>
<organism evidence="2 3">
    <name type="scientific">Blastomonas natatoria</name>
    <dbReference type="NCBI Taxonomy" id="34015"/>
    <lineage>
        <taxon>Bacteria</taxon>
        <taxon>Pseudomonadati</taxon>
        <taxon>Pseudomonadota</taxon>
        <taxon>Alphaproteobacteria</taxon>
        <taxon>Sphingomonadales</taxon>
        <taxon>Sphingomonadaceae</taxon>
        <taxon>Blastomonas</taxon>
    </lineage>
</organism>
<feature type="region of interest" description="Disordered" evidence="1">
    <location>
        <begin position="69"/>
        <end position="176"/>
    </location>
</feature>
<evidence type="ECO:0000313" key="2">
    <source>
        <dbReference type="EMBL" id="PXW77996.1"/>
    </source>
</evidence>
<dbReference type="Gene3D" id="3.10.450.160">
    <property type="entry name" value="inner membrane protein cigr"/>
    <property type="match status" value="1"/>
</dbReference>
<dbReference type="InterPro" id="IPR024572">
    <property type="entry name" value="RcnB"/>
</dbReference>
<dbReference type="Pfam" id="PF11776">
    <property type="entry name" value="RcnB"/>
    <property type="match status" value="1"/>
</dbReference>
<accession>A0A2V3V893</accession>
<sequence length="354" mass="42174">MPPIYRVQPVPAQSFQPALRASNGRYRFAPLALAVLAAAGLLLSPHEASAADLQRSGAQDGLLAVTGLEPAAQQREGRRGGGEFRGQRGGGGGGREFRGGGGREMRGQSRNNIGSARIDTPREFRQERRADRQDFRQERRGDRQDLRREQRGDLRDFRQERRSDRQDFRDGTVTRPEFRADRRDDRRDFRRDQRGDLREFRRDRRDDRRDFRADRRDDRRDFRDNRRDWDRRGYAGRGWDGRDWDRRDWNGRGWDRGWRNDRRYDWYGWRARNRAFFNAGRYYPPVRGWNYRRIGIGFTLGAPFFGSSFWINDPWAYRLPPAYGQYRWVRYYGDVLLVDIYTGQVVDVINDFFW</sequence>
<dbReference type="AlphaFoldDB" id="A0A2V3V893"/>
<name>A0A2V3V893_9SPHN</name>
<dbReference type="Proteomes" id="UP000248014">
    <property type="component" value="Unassembled WGS sequence"/>
</dbReference>
<gene>
    <name evidence="2" type="ORF">C7451_103102</name>
</gene>
<feature type="compositionally biased region" description="Basic and acidic residues" evidence="1">
    <location>
        <begin position="119"/>
        <end position="176"/>
    </location>
</feature>
<feature type="compositionally biased region" description="Basic and acidic residues" evidence="1">
    <location>
        <begin position="95"/>
        <end position="107"/>
    </location>
</feature>
<feature type="compositionally biased region" description="Basic and acidic residues" evidence="1">
    <location>
        <begin position="75"/>
        <end position="86"/>
    </location>
</feature>
<comment type="caution">
    <text evidence="2">The sequence shown here is derived from an EMBL/GenBank/DDBJ whole genome shotgun (WGS) entry which is preliminary data.</text>
</comment>
<proteinExistence type="predicted"/>
<protein>
    <submittedName>
        <fullName evidence="2">Nickel/cobalt transporter regulator</fullName>
    </submittedName>
</protein>
<reference evidence="2 3" key="1">
    <citation type="submission" date="2018-05" db="EMBL/GenBank/DDBJ databases">
        <title>Genomic Encyclopedia of Type Strains, Phase IV (KMG-IV): sequencing the most valuable type-strain genomes for metagenomic binning, comparative biology and taxonomic classification.</title>
        <authorList>
            <person name="Goeker M."/>
        </authorList>
    </citation>
    <scope>NUCLEOTIDE SEQUENCE [LARGE SCALE GENOMIC DNA]</scope>
    <source>
        <strain evidence="2 3">DSM 3183</strain>
    </source>
</reference>
<dbReference type="EMBL" id="QJJM01000003">
    <property type="protein sequence ID" value="PXW77996.1"/>
    <property type="molecule type" value="Genomic_DNA"/>
</dbReference>
<evidence type="ECO:0000313" key="3">
    <source>
        <dbReference type="Proteomes" id="UP000248014"/>
    </source>
</evidence>
<keyword evidence="3" id="KW-1185">Reference proteome</keyword>